<comment type="function">
    <text evidence="8">May play the central regulatory role in sporulation. It may be an element of the effector pathway responsible for the activation of sporulation genes in response to nutritional stress. Spo0A may act in concert with spo0H (a sigma factor) to control the expression of some genes that are critical to the sporulation process.</text>
</comment>
<dbReference type="InterPro" id="IPR035965">
    <property type="entry name" value="PAS-like_dom_sf"/>
</dbReference>
<dbReference type="SMART" id="SM00448">
    <property type="entry name" value="REC"/>
    <property type="match status" value="1"/>
</dbReference>
<dbReference type="InterPro" id="IPR000700">
    <property type="entry name" value="PAS-assoc_C"/>
</dbReference>
<name>A0ABT1S3T0_9FIRM</name>
<dbReference type="InterPro" id="IPR003594">
    <property type="entry name" value="HATPase_dom"/>
</dbReference>
<dbReference type="PRINTS" id="PR00344">
    <property type="entry name" value="BCTRLSENSOR"/>
</dbReference>
<dbReference type="SUPFAM" id="SSF55785">
    <property type="entry name" value="PYP-like sensor domain (PAS domain)"/>
    <property type="match status" value="3"/>
</dbReference>
<dbReference type="InterPro" id="IPR000014">
    <property type="entry name" value="PAS"/>
</dbReference>
<dbReference type="SUPFAM" id="SSF55874">
    <property type="entry name" value="ATPase domain of HSP90 chaperone/DNA topoisomerase II/histidine kinase"/>
    <property type="match status" value="1"/>
</dbReference>
<dbReference type="InterPro" id="IPR005467">
    <property type="entry name" value="His_kinase_dom"/>
</dbReference>
<dbReference type="EC" id="2.7.13.3" evidence="2"/>
<keyword evidence="6" id="KW-0418">Kinase</keyword>
<dbReference type="CDD" id="cd00130">
    <property type="entry name" value="PAS"/>
    <property type="match status" value="2"/>
</dbReference>
<dbReference type="PROSITE" id="PS50113">
    <property type="entry name" value="PAC"/>
    <property type="match status" value="1"/>
</dbReference>
<sequence length="1107" mass="124954">MDNQSDNSFGQRLEKAKSLASHLMHLHYCEDSAEEVARYLAPQVSWLGAGEGEYLVGHDAAAEMFRHYQGSIPKCEISGEEYDVVTPVPGIYVVTGRMWITTAPGVKMYLRVHQRVTFVFQETEQGLLCAHIHCSNPYEDMVSGELFPEKIGRQSYEFVQERLAELEAQTLQQNRQMEVVMSSIAGGLKISRDDSAYSYAFVSKEAAALFGYTVEEFMEVTGGTAVGAVYPPDLEQALADCEEAFRDGGLSYSTRYRVRCRDGSLKWIIDSGKKAKDSEGCWMVNSLYLDITRAEEDAQRLKVQSQLLASIYDTVPCGILRFVYHNSDDCELVSLNRAALSLLGYQSMEEGLKDWKNGVLGNVLEEDREMLQQTYRLLHKVGDRQDREYRALWPDGSIHWLDGTTMIVSLTPEGCPVMQRTVVDITSRERLQRQLEQEQEMYRVAMESSSDVMFEYLLDTDTFISYEPKSPQGVVRRELPNYSQLLQDKSFIHPEDAPMVLDNICNGRGEMFEVRVITPDTAPGDYRWHQVNSRLIRHEGHPSRVVGTIRNIHAIKETLSENTERLHMSQSALQVISGVYVGIFYVNLTEDHYYAVRLPQLSDSLSFSRTGSYSSDFCSRLIPHIGESDRSRILQLFSRNTLLQDFPKTSYQTEVEFRQSDVSNSNWMRLGIYPVSMEKAEQKIVIITLRNVSEEKRQELERQAEEKASKQALEAAYEGARHANQAKTEFLSRMSHDIRTPMNAILGMSEIARRHLDNPDKLDDCLTKIQVSGDHLLRLINQVLDMSKIESGSTCLSENGFLLSTMLENVREIILPDTQRNNQQFTMHTCLTHDSVCGDETRVQQILLNLLTNAVKYTGAGGHISLSVEEKPSGHSEVGCFELSVEDDGIGIAPEFLEKMFVPFERAEDPRIRTVPGTGLGLSITQNLVQMMNGTIRAESGLNQGTRFTATIFLKLEEQSSSFVPCEAPHEESSAFPPGVRILLVEDNEINREIAWELLSMAGLEVACAVDGRQAVELFQENPPDTYSLILMDIQMPVLNGYEATREIRSMALQRPDAARIPIIALTANTFADDAYRARQAGMNEHVAKPLEVNSLLATLHRWLPCP</sequence>
<dbReference type="InterPro" id="IPR011006">
    <property type="entry name" value="CheY-like_superfamily"/>
</dbReference>
<organism evidence="14 15">
    <name type="scientific">Neglectibacter timonensis</name>
    <dbReference type="NCBI Taxonomy" id="1776382"/>
    <lineage>
        <taxon>Bacteria</taxon>
        <taxon>Bacillati</taxon>
        <taxon>Bacillota</taxon>
        <taxon>Clostridia</taxon>
        <taxon>Eubacteriales</taxon>
        <taxon>Oscillospiraceae</taxon>
        <taxon>Neglectibacter</taxon>
    </lineage>
</organism>
<keyword evidence="10" id="KW-0175">Coiled coil</keyword>
<evidence type="ECO:0000256" key="7">
    <source>
        <dbReference type="ARBA" id="ARBA00023012"/>
    </source>
</evidence>
<dbReference type="Pfam" id="PF08447">
    <property type="entry name" value="PAS_3"/>
    <property type="match status" value="2"/>
</dbReference>
<keyword evidence="15" id="KW-1185">Reference proteome</keyword>
<proteinExistence type="predicted"/>
<keyword evidence="7" id="KW-0902">Two-component regulatory system</keyword>
<dbReference type="InterPro" id="IPR001789">
    <property type="entry name" value="Sig_transdc_resp-reg_receiver"/>
</dbReference>
<feature type="domain" description="Response regulatory" evidence="12">
    <location>
        <begin position="981"/>
        <end position="1104"/>
    </location>
</feature>
<dbReference type="PANTHER" id="PTHR43047">
    <property type="entry name" value="TWO-COMPONENT HISTIDINE PROTEIN KINASE"/>
    <property type="match status" value="1"/>
</dbReference>
<dbReference type="PROSITE" id="PS50110">
    <property type="entry name" value="RESPONSE_REGULATORY"/>
    <property type="match status" value="1"/>
</dbReference>
<feature type="coiled-coil region" evidence="10">
    <location>
        <begin position="686"/>
        <end position="713"/>
    </location>
</feature>
<dbReference type="InterPro" id="IPR036890">
    <property type="entry name" value="HATPase_C_sf"/>
</dbReference>
<dbReference type="Gene3D" id="3.30.450.20">
    <property type="entry name" value="PAS domain"/>
    <property type="match status" value="3"/>
</dbReference>
<dbReference type="SMART" id="SM00388">
    <property type="entry name" value="HisKA"/>
    <property type="match status" value="1"/>
</dbReference>
<evidence type="ECO:0000313" key="15">
    <source>
        <dbReference type="Proteomes" id="UP001524473"/>
    </source>
</evidence>
<dbReference type="Pfam" id="PF02518">
    <property type="entry name" value="HATPase_c"/>
    <property type="match status" value="1"/>
</dbReference>
<evidence type="ECO:0000256" key="5">
    <source>
        <dbReference type="ARBA" id="ARBA00022679"/>
    </source>
</evidence>
<dbReference type="InterPro" id="IPR013655">
    <property type="entry name" value="PAS_fold_3"/>
</dbReference>
<evidence type="ECO:0000256" key="8">
    <source>
        <dbReference type="ARBA" id="ARBA00024867"/>
    </source>
</evidence>
<dbReference type="PANTHER" id="PTHR43047:SF64">
    <property type="entry name" value="HISTIDINE KINASE CONTAINING CHEY-HOMOLOGOUS RECEIVER DOMAIN AND PAS DOMAIN-RELATED"/>
    <property type="match status" value="1"/>
</dbReference>
<evidence type="ECO:0000256" key="10">
    <source>
        <dbReference type="SAM" id="Coils"/>
    </source>
</evidence>
<gene>
    <name evidence="14" type="ORF">NE695_16275</name>
</gene>
<feature type="domain" description="PAC" evidence="13">
    <location>
        <begin position="385"/>
        <end position="437"/>
    </location>
</feature>
<dbReference type="SUPFAM" id="SSF47384">
    <property type="entry name" value="Homodimeric domain of signal transducing histidine kinase"/>
    <property type="match status" value="1"/>
</dbReference>
<comment type="caution">
    <text evidence="14">The sequence shown here is derived from an EMBL/GenBank/DDBJ whole genome shotgun (WGS) entry which is preliminary data.</text>
</comment>
<evidence type="ECO:0000259" key="13">
    <source>
        <dbReference type="PROSITE" id="PS50113"/>
    </source>
</evidence>
<accession>A0ABT1S3T0</accession>
<dbReference type="Pfam" id="PF00512">
    <property type="entry name" value="HisKA"/>
    <property type="match status" value="1"/>
</dbReference>
<dbReference type="Gene3D" id="3.40.50.2300">
    <property type="match status" value="1"/>
</dbReference>
<dbReference type="InterPro" id="IPR004358">
    <property type="entry name" value="Sig_transdc_His_kin-like_C"/>
</dbReference>
<dbReference type="SUPFAM" id="SSF52172">
    <property type="entry name" value="CheY-like"/>
    <property type="match status" value="1"/>
</dbReference>
<comment type="catalytic activity">
    <reaction evidence="1">
        <text>ATP + protein L-histidine = ADP + protein N-phospho-L-histidine.</text>
        <dbReference type="EC" id="2.7.13.3"/>
    </reaction>
</comment>
<dbReference type="SUPFAM" id="SSF54427">
    <property type="entry name" value="NTF2-like"/>
    <property type="match status" value="1"/>
</dbReference>
<dbReference type="CDD" id="cd00082">
    <property type="entry name" value="HisKA"/>
    <property type="match status" value="1"/>
</dbReference>
<dbReference type="Gene3D" id="3.10.450.50">
    <property type="match status" value="1"/>
</dbReference>
<feature type="modified residue" description="4-aspartylphosphate" evidence="9">
    <location>
        <position position="1033"/>
    </location>
</feature>
<evidence type="ECO:0000259" key="12">
    <source>
        <dbReference type="PROSITE" id="PS50110"/>
    </source>
</evidence>
<dbReference type="Gene3D" id="1.10.287.130">
    <property type="match status" value="1"/>
</dbReference>
<dbReference type="InterPro" id="IPR032710">
    <property type="entry name" value="NTF2-like_dom_sf"/>
</dbReference>
<dbReference type="InterPro" id="IPR036097">
    <property type="entry name" value="HisK_dim/P_sf"/>
</dbReference>
<evidence type="ECO:0000256" key="3">
    <source>
        <dbReference type="ARBA" id="ARBA00018672"/>
    </source>
</evidence>
<dbReference type="SMART" id="SM00086">
    <property type="entry name" value="PAC"/>
    <property type="match status" value="3"/>
</dbReference>
<evidence type="ECO:0000313" key="14">
    <source>
        <dbReference type="EMBL" id="MCQ4841468.1"/>
    </source>
</evidence>
<feature type="domain" description="Histidine kinase" evidence="11">
    <location>
        <begin position="733"/>
        <end position="956"/>
    </location>
</feature>
<evidence type="ECO:0000259" key="11">
    <source>
        <dbReference type="PROSITE" id="PS50109"/>
    </source>
</evidence>
<dbReference type="RefSeq" id="WP_066866400.1">
    <property type="nucleotide sequence ID" value="NZ_CABKVV010000014.1"/>
</dbReference>
<evidence type="ECO:0000256" key="9">
    <source>
        <dbReference type="PROSITE-ProRule" id="PRU00169"/>
    </source>
</evidence>
<dbReference type="SMART" id="SM00387">
    <property type="entry name" value="HATPase_c"/>
    <property type="match status" value="1"/>
</dbReference>
<evidence type="ECO:0000256" key="1">
    <source>
        <dbReference type="ARBA" id="ARBA00000085"/>
    </source>
</evidence>
<keyword evidence="5" id="KW-0808">Transferase</keyword>
<reference evidence="14 15" key="1">
    <citation type="submission" date="2022-06" db="EMBL/GenBank/DDBJ databases">
        <title>Isolation of gut microbiota from human fecal samples.</title>
        <authorList>
            <person name="Pamer E.G."/>
            <person name="Barat B."/>
            <person name="Waligurski E."/>
            <person name="Medina S."/>
            <person name="Paddock L."/>
            <person name="Mostad J."/>
        </authorList>
    </citation>
    <scope>NUCLEOTIDE SEQUENCE [LARGE SCALE GENOMIC DNA]</scope>
    <source>
        <strain evidence="14 15">DFI.9.73</strain>
    </source>
</reference>
<dbReference type="Pfam" id="PF00072">
    <property type="entry name" value="Response_reg"/>
    <property type="match status" value="1"/>
</dbReference>
<evidence type="ECO:0000256" key="6">
    <source>
        <dbReference type="ARBA" id="ARBA00022777"/>
    </source>
</evidence>
<dbReference type="CDD" id="cd17546">
    <property type="entry name" value="REC_hyHK_CKI1_RcsC-like"/>
    <property type="match status" value="1"/>
</dbReference>
<dbReference type="InterPro" id="IPR003661">
    <property type="entry name" value="HisK_dim/P_dom"/>
</dbReference>
<dbReference type="InterPro" id="IPR001610">
    <property type="entry name" value="PAC"/>
</dbReference>
<protein>
    <recommendedName>
        <fullName evidence="3">Stage 0 sporulation protein A homolog</fullName>
        <ecNumber evidence="2">2.7.13.3</ecNumber>
    </recommendedName>
</protein>
<dbReference type="CDD" id="cd16922">
    <property type="entry name" value="HATPase_EvgS-ArcB-TorS-like"/>
    <property type="match status" value="1"/>
</dbReference>
<evidence type="ECO:0000256" key="4">
    <source>
        <dbReference type="ARBA" id="ARBA00022553"/>
    </source>
</evidence>
<dbReference type="PROSITE" id="PS50109">
    <property type="entry name" value="HIS_KIN"/>
    <property type="match status" value="1"/>
</dbReference>
<dbReference type="Gene3D" id="3.30.565.10">
    <property type="entry name" value="Histidine kinase-like ATPase, C-terminal domain"/>
    <property type="match status" value="1"/>
</dbReference>
<dbReference type="GeneID" id="90533370"/>
<keyword evidence="4 9" id="KW-0597">Phosphoprotein</keyword>
<dbReference type="Proteomes" id="UP001524473">
    <property type="component" value="Unassembled WGS sequence"/>
</dbReference>
<evidence type="ECO:0000256" key="2">
    <source>
        <dbReference type="ARBA" id="ARBA00012438"/>
    </source>
</evidence>
<dbReference type="EMBL" id="JANFZH010000051">
    <property type="protein sequence ID" value="MCQ4841468.1"/>
    <property type="molecule type" value="Genomic_DNA"/>
</dbReference>